<keyword evidence="5" id="KW-0539">Nucleus</keyword>
<reference evidence="9 10" key="1">
    <citation type="submission" date="2021-07" db="EMBL/GenBank/DDBJ databases">
        <authorList>
            <person name="Imarazene B."/>
            <person name="Zahm M."/>
            <person name="Klopp C."/>
            <person name="Cabau C."/>
            <person name="Beille S."/>
            <person name="Jouanno E."/>
            <person name="Castinel A."/>
            <person name="Lluch J."/>
            <person name="Gil L."/>
            <person name="Kuchtly C."/>
            <person name="Lopez Roques C."/>
            <person name="Donnadieu C."/>
            <person name="Parrinello H."/>
            <person name="Journot L."/>
            <person name="Du K."/>
            <person name="Schartl M."/>
            <person name="Retaux S."/>
            <person name="Guiguen Y."/>
        </authorList>
    </citation>
    <scope>NUCLEOTIDE SEQUENCE [LARGE SCALE GENOMIC DNA]</scope>
    <source>
        <strain evidence="9">Pach_M1</strain>
        <tissue evidence="9">Testis</tissue>
    </source>
</reference>
<dbReference type="InterPro" id="IPR000949">
    <property type="entry name" value="ELM2_dom"/>
</dbReference>
<dbReference type="PROSITE" id="PS51293">
    <property type="entry name" value="SANT"/>
    <property type="match status" value="1"/>
</dbReference>
<evidence type="ECO:0000256" key="6">
    <source>
        <dbReference type="SAM" id="MobiDB-lite"/>
    </source>
</evidence>
<gene>
    <name evidence="9" type="primary">MIER2</name>
    <name evidence="9" type="ORF">AMEX_G19510</name>
</gene>
<feature type="region of interest" description="Disordered" evidence="6">
    <location>
        <begin position="339"/>
        <end position="362"/>
    </location>
</feature>
<dbReference type="FunFam" id="1.10.10.60:FF:000025">
    <property type="entry name" value="Mesoderm induction early response 1, transcriptional regulator"/>
    <property type="match status" value="1"/>
</dbReference>
<evidence type="ECO:0000259" key="8">
    <source>
        <dbReference type="PROSITE" id="PS51293"/>
    </source>
</evidence>
<dbReference type="EMBL" id="JAICCE010000016">
    <property type="protein sequence ID" value="KAG9266850.1"/>
    <property type="molecule type" value="Genomic_DNA"/>
</dbReference>
<evidence type="ECO:0000256" key="3">
    <source>
        <dbReference type="ARBA" id="ARBA00023015"/>
    </source>
</evidence>
<evidence type="ECO:0000256" key="1">
    <source>
        <dbReference type="ARBA" id="ARBA00004123"/>
    </source>
</evidence>
<evidence type="ECO:0000313" key="9">
    <source>
        <dbReference type="EMBL" id="KAG9266850.1"/>
    </source>
</evidence>
<evidence type="ECO:0000256" key="2">
    <source>
        <dbReference type="ARBA" id="ARBA00022491"/>
    </source>
</evidence>
<evidence type="ECO:0000313" key="10">
    <source>
        <dbReference type="Proteomes" id="UP000752171"/>
    </source>
</evidence>
<dbReference type="InterPro" id="IPR001005">
    <property type="entry name" value="SANT/Myb"/>
</dbReference>
<protein>
    <submittedName>
        <fullName evidence="9">Mesoderm induction early response protein 2-like isoform X1</fullName>
    </submittedName>
</protein>
<dbReference type="GO" id="GO:0005654">
    <property type="term" value="C:nucleoplasm"/>
    <property type="evidence" value="ECO:0007669"/>
    <property type="project" value="TreeGrafter"/>
</dbReference>
<feature type="domain" description="SANT" evidence="8">
    <location>
        <begin position="261"/>
        <end position="313"/>
    </location>
</feature>
<dbReference type="Pfam" id="PF01448">
    <property type="entry name" value="ELM2"/>
    <property type="match status" value="1"/>
</dbReference>
<feature type="region of interest" description="Disordered" evidence="6">
    <location>
        <begin position="139"/>
        <end position="161"/>
    </location>
</feature>
<dbReference type="InterPro" id="IPR017884">
    <property type="entry name" value="SANT_dom"/>
</dbReference>
<feature type="domain" description="ELM2" evidence="7">
    <location>
        <begin position="159"/>
        <end position="256"/>
    </location>
</feature>
<dbReference type="SUPFAM" id="SSF46689">
    <property type="entry name" value="Homeodomain-like"/>
    <property type="match status" value="1"/>
</dbReference>
<sequence length="523" mass="57753">MGSTDRRQGLAQVLCLGYAAPLELSPQTSTHLEEQQNILGAWKSQPEKMAARPHSGGEMPLEELLALYGYDMSNPVLQQHRQPSETAATLPETSINKIAKGLFSGGEDEDTRSSADDLKTLVTSHSSDLLRCHLIDKDTAVSSSDEDSDSNIPPNDGRKDIMVGPQYQAVIPPLGSYTCYDKAYDGEDQLLWTPDVMSSTAVEEFLLHVQRQAGQDGAVDTLTSGEQVKDNEQALYELVKCNFNSEEALRRLRFNVKVFSEELCAWSEEECRNFEHGYRVHGKNFHLIQGNKVRTRSVGECVEYYYMWKKSERHEYFTQQSTKLGRRKYTLQSGNMEDVEADGDHSEVDGSSLKIRPPSPPPVLQVEQTGAELEIRALELCAGPHSSLQREPLYGSFSPLLPLQELQRPVLDCLGPDSLAASPSSQLYTSPRLHQQESQEPDLLGARLFQPQLGSLSEDSLPSGSQSRTSRRLQTDFSLSSTPVSHAAFAPSVTVPDFGAVGGFLCTSSALCTPSLQPHSLMQ</sequence>
<dbReference type="GO" id="GO:0042826">
    <property type="term" value="F:histone deacetylase binding"/>
    <property type="evidence" value="ECO:0007669"/>
    <property type="project" value="TreeGrafter"/>
</dbReference>
<dbReference type="InterPro" id="IPR009057">
    <property type="entry name" value="Homeodomain-like_sf"/>
</dbReference>
<name>A0A8T2L550_ASTMX</name>
<keyword evidence="4" id="KW-0804">Transcription</keyword>
<dbReference type="PANTHER" id="PTHR10865:SF27">
    <property type="entry name" value="MESODERM INDUCTION EARLY RESPONSE PROTEIN 2"/>
    <property type="match status" value="1"/>
</dbReference>
<evidence type="ECO:0000256" key="4">
    <source>
        <dbReference type="ARBA" id="ARBA00023163"/>
    </source>
</evidence>
<dbReference type="GO" id="GO:0000122">
    <property type="term" value="P:negative regulation of transcription by RNA polymerase II"/>
    <property type="evidence" value="ECO:0007669"/>
    <property type="project" value="TreeGrafter"/>
</dbReference>
<dbReference type="CDD" id="cd11661">
    <property type="entry name" value="SANT_MTA3_like"/>
    <property type="match status" value="1"/>
</dbReference>
<evidence type="ECO:0000256" key="5">
    <source>
        <dbReference type="ARBA" id="ARBA00023242"/>
    </source>
</evidence>
<comment type="caution">
    <text evidence="9">The sequence shown here is derived from an EMBL/GenBank/DDBJ whole genome shotgun (WGS) entry which is preliminary data.</text>
</comment>
<dbReference type="GO" id="GO:0032991">
    <property type="term" value="C:protein-containing complex"/>
    <property type="evidence" value="ECO:0007669"/>
    <property type="project" value="UniProtKB-ARBA"/>
</dbReference>
<dbReference type="AlphaFoldDB" id="A0A8T2L550"/>
<dbReference type="OrthoDB" id="5916873at2759"/>
<dbReference type="PROSITE" id="PS51156">
    <property type="entry name" value="ELM2"/>
    <property type="match status" value="1"/>
</dbReference>
<accession>A0A8T2L550</accession>
<keyword evidence="2" id="KW-0678">Repressor</keyword>
<feature type="region of interest" description="Disordered" evidence="6">
    <location>
        <begin position="455"/>
        <end position="476"/>
    </location>
</feature>
<organism evidence="9 10">
    <name type="scientific">Astyanax mexicanus</name>
    <name type="common">Blind cave fish</name>
    <name type="synonym">Astyanax fasciatus mexicanus</name>
    <dbReference type="NCBI Taxonomy" id="7994"/>
    <lineage>
        <taxon>Eukaryota</taxon>
        <taxon>Metazoa</taxon>
        <taxon>Chordata</taxon>
        <taxon>Craniata</taxon>
        <taxon>Vertebrata</taxon>
        <taxon>Euteleostomi</taxon>
        <taxon>Actinopterygii</taxon>
        <taxon>Neopterygii</taxon>
        <taxon>Teleostei</taxon>
        <taxon>Ostariophysi</taxon>
        <taxon>Characiformes</taxon>
        <taxon>Characoidei</taxon>
        <taxon>Acestrorhamphidae</taxon>
        <taxon>Acestrorhamphinae</taxon>
        <taxon>Astyanax</taxon>
    </lineage>
</organism>
<dbReference type="Proteomes" id="UP000752171">
    <property type="component" value="Unassembled WGS sequence"/>
</dbReference>
<keyword evidence="3" id="KW-0805">Transcription regulation</keyword>
<dbReference type="Gene3D" id="1.10.10.60">
    <property type="entry name" value="Homeodomain-like"/>
    <property type="match status" value="1"/>
</dbReference>
<feature type="compositionally biased region" description="Polar residues" evidence="6">
    <location>
        <begin position="455"/>
        <end position="468"/>
    </location>
</feature>
<dbReference type="GO" id="GO:0003714">
    <property type="term" value="F:transcription corepressor activity"/>
    <property type="evidence" value="ECO:0007669"/>
    <property type="project" value="TreeGrafter"/>
</dbReference>
<proteinExistence type="predicted"/>
<dbReference type="PANTHER" id="PTHR10865">
    <property type="entry name" value="METASTASIS-ASSOCIATED PROTEIN AND MESODERM INDUCTION EARLY RESPONSE PROTEIN"/>
    <property type="match status" value="1"/>
</dbReference>
<dbReference type="SMART" id="SM00717">
    <property type="entry name" value="SANT"/>
    <property type="match status" value="1"/>
</dbReference>
<comment type="subcellular location">
    <subcellularLocation>
        <location evidence="1">Nucleus</location>
    </subcellularLocation>
</comment>
<dbReference type="InterPro" id="IPR040138">
    <property type="entry name" value="MIER/MTA"/>
</dbReference>
<dbReference type="SMART" id="SM01189">
    <property type="entry name" value="ELM2"/>
    <property type="match status" value="1"/>
</dbReference>
<evidence type="ECO:0000259" key="7">
    <source>
        <dbReference type="PROSITE" id="PS51156"/>
    </source>
</evidence>